<keyword evidence="12" id="KW-0238">DNA-binding</keyword>
<keyword evidence="10" id="KW-0347">Helicase</keyword>
<dbReference type="InterPro" id="IPR001810">
    <property type="entry name" value="F-box_dom"/>
</dbReference>
<dbReference type="Gene3D" id="3.40.50.300">
    <property type="entry name" value="P-loop containing nucleotide triphosphate hydrolases"/>
    <property type="match status" value="2"/>
</dbReference>
<dbReference type="InterPro" id="IPR036047">
    <property type="entry name" value="F-box-like_dom_sf"/>
</dbReference>
<dbReference type="RefSeq" id="XP_020457107.1">
    <property type="nucleotide sequence ID" value="XM_020601451.1"/>
</dbReference>
<evidence type="ECO:0000256" key="15">
    <source>
        <dbReference type="ARBA" id="ARBA00023242"/>
    </source>
</evidence>
<keyword evidence="14" id="KW-0413">Isomerase</keyword>
<dbReference type="GO" id="GO:0005524">
    <property type="term" value="F:ATP binding"/>
    <property type="evidence" value="ECO:0007669"/>
    <property type="project" value="UniProtKB-KW"/>
</dbReference>
<evidence type="ECO:0000256" key="12">
    <source>
        <dbReference type="ARBA" id="ARBA00023125"/>
    </source>
</evidence>
<evidence type="ECO:0000256" key="19">
    <source>
        <dbReference type="ARBA" id="ARBA00071173"/>
    </source>
</evidence>
<keyword evidence="8" id="KW-0833">Ubl conjugation pathway</keyword>
<evidence type="ECO:0000256" key="9">
    <source>
        <dbReference type="ARBA" id="ARBA00022801"/>
    </source>
</evidence>
<evidence type="ECO:0000256" key="11">
    <source>
        <dbReference type="ARBA" id="ARBA00022840"/>
    </source>
</evidence>
<dbReference type="PANTHER" id="PTHR11070">
    <property type="entry name" value="UVRD / RECB / PCRA DNA HELICASE FAMILY MEMBER"/>
    <property type="match status" value="1"/>
</dbReference>
<protein>
    <recommendedName>
        <fullName evidence="19">F-box DNA helicase 1</fullName>
        <ecNumber evidence="17">5.6.2.4</ecNumber>
    </recommendedName>
    <alternativeName>
        <fullName evidence="21">DNA 3'-5' helicase 1</fullName>
    </alternativeName>
    <alternativeName>
        <fullName evidence="20">F-box only protein 18</fullName>
    </alternativeName>
</protein>
<evidence type="ECO:0000256" key="1">
    <source>
        <dbReference type="ARBA" id="ARBA00004123"/>
    </source>
</evidence>
<evidence type="ECO:0000256" key="16">
    <source>
        <dbReference type="ARBA" id="ARBA00034617"/>
    </source>
</evidence>
<evidence type="ECO:0000256" key="4">
    <source>
        <dbReference type="ARBA" id="ARBA00009922"/>
    </source>
</evidence>
<name>A0A3Q3QKU3_MONAL</name>
<evidence type="ECO:0000256" key="2">
    <source>
        <dbReference type="ARBA" id="ARBA00004286"/>
    </source>
</evidence>
<dbReference type="GeneID" id="109960952"/>
<evidence type="ECO:0000256" key="5">
    <source>
        <dbReference type="ARBA" id="ARBA00022454"/>
    </source>
</evidence>
<evidence type="ECO:0000256" key="7">
    <source>
        <dbReference type="ARBA" id="ARBA00022763"/>
    </source>
</evidence>
<evidence type="ECO:0000313" key="23">
    <source>
        <dbReference type="Ensembl" id="ENSMALP00000014876.1"/>
    </source>
</evidence>
<keyword evidence="15" id="KW-0539">Nucleus</keyword>
<keyword evidence="6" id="KW-0547">Nucleotide-binding</keyword>
<keyword evidence="5" id="KW-0158">Chromosome</keyword>
<evidence type="ECO:0000256" key="14">
    <source>
        <dbReference type="ARBA" id="ARBA00023235"/>
    </source>
</evidence>
<proteinExistence type="inferred from homology"/>
<keyword evidence="11" id="KW-0067">ATP-binding</keyword>
<dbReference type="Pfam" id="PF13361">
    <property type="entry name" value="UvrD_C"/>
    <property type="match status" value="1"/>
</dbReference>
<dbReference type="GO" id="GO:0005634">
    <property type="term" value="C:nucleus"/>
    <property type="evidence" value="ECO:0007669"/>
    <property type="project" value="UniProtKB-SubCell"/>
</dbReference>
<dbReference type="InterPro" id="IPR027417">
    <property type="entry name" value="P-loop_NTPase"/>
</dbReference>
<evidence type="ECO:0000259" key="22">
    <source>
        <dbReference type="PROSITE" id="PS50181"/>
    </source>
</evidence>
<evidence type="ECO:0000256" key="21">
    <source>
        <dbReference type="ARBA" id="ARBA00079567"/>
    </source>
</evidence>
<dbReference type="CDD" id="cd18786">
    <property type="entry name" value="SF1_C"/>
    <property type="match status" value="1"/>
</dbReference>
<evidence type="ECO:0000256" key="18">
    <source>
        <dbReference type="ARBA" id="ARBA00048988"/>
    </source>
</evidence>
<dbReference type="SUPFAM" id="SSF81383">
    <property type="entry name" value="F-box domain"/>
    <property type="match status" value="1"/>
</dbReference>
<dbReference type="AlphaFoldDB" id="A0A3Q3QKU3"/>
<dbReference type="Ensembl" id="ENSMALT00000015183.1">
    <property type="protein sequence ID" value="ENSMALP00000014876.1"/>
    <property type="gene ID" value="ENSMALG00000010440.1"/>
</dbReference>
<dbReference type="CDD" id="cd22095">
    <property type="entry name" value="F-box_FBXO18"/>
    <property type="match status" value="1"/>
</dbReference>
<reference evidence="23" key="1">
    <citation type="submission" date="2025-05" db="UniProtKB">
        <authorList>
            <consortium name="Ensembl"/>
        </authorList>
    </citation>
    <scope>IDENTIFICATION</scope>
</reference>
<evidence type="ECO:0000256" key="20">
    <source>
        <dbReference type="ARBA" id="ARBA00075040"/>
    </source>
</evidence>
<dbReference type="KEGG" id="malb:109960952"/>
<keyword evidence="7" id="KW-0227">DNA damage</keyword>
<evidence type="ECO:0000256" key="10">
    <source>
        <dbReference type="ARBA" id="ARBA00022806"/>
    </source>
</evidence>
<evidence type="ECO:0000313" key="24">
    <source>
        <dbReference type="Proteomes" id="UP000261600"/>
    </source>
</evidence>
<dbReference type="Pfam" id="PF00580">
    <property type="entry name" value="UvrD-helicase"/>
    <property type="match status" value="1"/>
</dbReference>
<sequence length="1063" mass="119446">MEVAVKGRAKRRHLNAEECDELGRSREYTDALTQPHMFNQGLSNCNLNRGLFPRTPAKRWNCGSASESPVDQQKGINAFSVTAVISSSPCKSPQPCLATNRLNGGLFTKEESKIVNGEEEDVSLLAAQLVPKPEAKEEEVDDASLLAAEMVSESEAKQQKVVVDYLEGMTADMFGDDDEFDQCNSDIHSEAEEVEALPDAHYGLLGSSRVLLQPQGCIDDLPEEVLRQVLCLLPAQDLYCSASLVSHQWRNIIQDAKFVPFKKQYYRYMMREKDTVLEISSVLKNSGITDPALSQNSIRNLVVLMGQHKVGEWVRPEDVLECVKKHRLFPQAEASITLRIPDIQKCFNLDIQGPNPYAAMAVILLLSENVGDVQDLVFLLTGCMSQTAIAEYLSHMAMMLLALKRNNIQISNRLHYNIYYVLHLMENGPFSVCSSQSWQSEIELTREQKQILSHNIQADHVVKIIAFAGTGKTTMLIKYAKQRPHLRFLYVAFNKSVAREAECRFPRNVDCKTVHSMAYNDVGRRYHFHKKLTHNLKPFTINSVLPEGRSGFTKAKVVTSTLNNFMSSIDRVITTTHVPSTYLTNNIRVYIDNLEKQLFVSEARKIWAKMKDLNETEVNAYHMTHDGYLKLWQLQVPKPRLSDQYDVIFIDEAQDCSPAIMDVLLSQCCGKILVGDPHQQIYTFRGAVNALQIVDHTHVYYLTQSFRFGAEIAYVGATILSVCKHVQKILVGGKQNGGVCDKTADNIMEAVKMGVSQSRGKTAILSRCNLGVFSTAVQLTDPNPHCRVHIIGGVEKIGLDRILDIWRLMQVTGKVIQGKKQQPKFKDPLIRSFAMKGPNAFWALKKYIMQTEDLELSAKLNIVEKYGNRIPELVTRLQKCSDKDIHTADFIVGTVHKAKGLEFDTVMINDDFVKVPSSRHNLRHHPHFSFANIPSDEWNLLYVAVTRAKTSLIITKSIRHILTVAGEYFLKSEMPTLLMKTDEPLPCSIPNCPNCITPGSAFVMCKQQMKCTDGVSEGGPLCERCVWARIGPTAFLMTDDVISMAEIPERLGPDIRGIVLALF</sequence>
<dbReference type="GO" id="GO:0016787">
    <property type="term" value="F:hydrolase activity"/>
    <property type="evidence" value="ECO:0007669"/>
    <property type="project" value="UniProtKB-KW"/>
</dbReference>
<dbReference type="GO" id="GO:0031297">
    <property type="term" value="P:replication fork processing"/>
    <property type="evidence" value="ECO:0007669"/>
    <property type="project" value="UniProtKB-ARBA"/>
</dbReference>
<dbReference type="InterPro" id="IPR000212">
    <property type="entry name" value="DNA_helicase_UvrD/REP"/>
</dbReference>
<feature type="domain" description="F-box" evidence="22">
    <location>
        <begin position="215"/>
        <end position="269"/>
    </location>
</feature>
<organism evidence="23 24">
    <name type="scientific">Monopterus albus</name>
    <name type="common">Swamp eel</name>
    <dbReference type="NCBI Taxonomy" id="43700"/>
    <lineage>
        <taxon>Eukaryota</taxon>
        <taxon>Metazoa</taxon>
        <taxon>Chordata</taxon>
        <taxon>Craniata</taxon>
        <taxon>Vertebrata</taxon>
        <taxon>Euteleostomi</taxon>
        <taxon>Actinopterygii</taxon>
        <taxon>Neopterygii</taxon>
        <taxon>Teleostei</taxon>
        <taxon>Neoteleostei</taxon>
        <taxon>Acanthomorphata</taxon>
        <taxon>Anabantaria</taxon>
        <taxon>Synbranchiformes</taxon>
        <taxon>Synbranchidae</taxon>
        <taxon>Monopterus</taxon>
    </lineage>
</organism>
<dbReference type="GO" id="GO:0005694">
    <property type="term" value="C:chromosome"/>
    <property type="evidence" value="ECO:0007669"/>
    <property type="project" value="UniProtKB-SubCell"/>
</dbReference>
<evidence type="ECO:0000256" key="3">
    <source>
        <dbReference type="ARBA" id="ARBA00004906"/>
    </source>
</evidence>
<dbReference type="FunFam" id="1.20.1280.50:FF:000011">
    <property type="entry name" value="F-box DNA helicase 1"/>
    <property type="match status" value="1"/>
</dbReference>
<evidence type="ECO:0000256" key="6">
    <source>
        <dbReference type="ARBA" id="ARBA00022741"/>
    </source>
</evidence>
<dbReference type="PANTHER" id="PTHR11070:SF30">
    <property type="entry name" value="F-BOX DNA HELICASE 1"/>
    <property type="match status" value="1"/>
</dbReference>
<dbReference type="STRING" id="43700.ENSMALP00000014876"/>
<dbReference type="GO" id="GO:0000724">
    <property type="term" value="P:double-strand break repair via homologous recombination"/>
    <property type="evidence" value="ECO:0007669"/>
    <property type="project" value="TreeGrafter"/>
</dbReference>
<dbReference type="EC" id="5.6.2.4" evidence="17"/>
<dbReference type="Ensembl" id="ENSMALT00000015245.1">
    <property type="protein sequence ID" value="ENSMALP00000014937.1"/>
    <property type="gene ID" value="ENSMALG00000010440.1"/>
</dbReference>
<dbReference type="CTD" id="567995"/>
<dbReference type="OrthoDB" id="1470711at2759"/>
<comment type="subcellular location">
    <subcellularLocation>
        <location evidence="2">Chromosome</location>
    </subcellularLocation>
    <subcellularLocation>
        <location evidence="1">Nucleus</location>
    </subcellularLocation>
</comment>
<dbReference type="Pfam" id="PF00646">
    <property type="entry name" value="F-box"/>
    <property type="match status" value="1"/>
</dbReference>
<evidence type="ECO:0000256" key="17">
    <source>
        <dbReference type="ARBA" id="ARBA00034808"/>
    </source>
</evidence>
<dbReference type="Gene3D" id="1.20.1280.50">
    <property type="match status" value="1"/>
</dbReference>
<dbReference type="Proteomes" id="UP000261600">
    <property type="component" value="Unplaced"/>
</dbReference>
<dbReference type="InterPro" id="IPR014017">
    <property type="entry name" value="DNA_helicase_UvrD-like_C"/>
</dbReference>
<keyword evidence="13" id="KW-0234">DNA repair</keyword>
<keyword evidence="9" id="KW-0378">Hydrolase</keyword>
<dbReference type="GO" id="GO:0043138">
    <property type="term" value="F:3'-5' DNA helicase activity"/>
    <property type="evidence" value="ECO:0007669"/>
    <property type="project" value="UniProtKB-EC"/>
</dbReference>
<accession>A0A3Q3QKU3</accession>
<comment type="catalytic activity">
    <reaction evidence="18">
        <text>ATP + H2O = ADP + phosphate + H(+)</text>
        <dbReference type="Rhea" id="RHEA:13065"/>
        <dbReference type="ChEBI" id="CHEBI:15377"/>
        <dbReference type="ChEBI" id="CHEBI:15378"/>
        <dbReference type="ChEBI" id="CHEBI:30616"/>
        <dbReference type="ChEBI" id="CHEBI:43474"/>
        <dbReference type="ChEBI" id="CHEBI:456216"/>
        <dbReference type="EC" id="5.6.2.4"/>
    </reaction>
</comment>
<dbReference type="SMART" id="SM00256">
    <property type="entry name" value="FBOX"/>
    <property type="match status" value="1"/>
</dbReference>
<comment type="catalytic activity">
    <reaction evidence="16">
        <text>Couples ATP hydrolysis with the unwinding of duplex DNA by translocating in the 3'-5' direction.</text>
        <dbReference type="EC" id="5.6.2.4"/>
    </reaction>
</comment>
<comment type="pathway">
    <text evidence="3">Protein modification; protein ubiquitination.</text>
</comment>
<evidence type="ECO:0000256" key="13">
    <source>
        <dbReference type="ARBA" id="ARBA00023204"/>
    </source>
</evidence>
<evidence type="ECO:0000256" key="8">
    <source>
        <dbReference type="ARBA" id="ARBA00022786"/>
    </source>
</evidence>
<dbReference type="InterPro" id="IPR014016">
    <property type="entry name" value="UvrD-like_ATP-bd"/>
</dbReference>
<dbReference type="PROSITE" id="PS50181">
    <property type="entry name" value="FBOX"/>
    <property type="match status" value="1"/>
</dbReference>
<dbReference type="SUPFAM" id="SSF52540">
    <property type="entry name" value="P-loop containing nucleoside triphosphate hydrolases"/>
    <property type="match status" value="1"/>
</dbReference>
<comment type="similarity">
    <text evidence="4">Belongs to the helicase family. UvrD subfamily.</text>
</comment>
<keyword evidence="24" id="KW-1185">Reference proteome</keyword>
<dbReference type="GO" id="GO:0003677">
    <property type="term" value="F:DNA binding"/>
    <property type="evidence" value="ECO:0007669"/>
    <property type="project" value="UniProtKB-KW"/>
</dbReference>